<evidence type="ECO:0000313" key="2">
    <source>
        <dbReference type="EMBL" id="CAF1307753.1"/>
    </source>
</evidence>
<dbReference type="InterPro" id="IPR029030">
    <property type="entry name" value="Caspase-like_dom_sf"/>
</dbReference>
<gene>
    <name evidence="2" type="ORF">EDS130_LOCUS30965</name>
    <name evidence="1" type="ORF">XAT740_LOCUS26574</name>
</gene>
<sequence>MEFSGRQIFMFYIIRRSPFDDFDFQDQNYLISKNNFREIFIDRKTIQVPLGGLELSTHAINTQNLLNSINDRKPFVTIVFLNCCRTYHLHHQELQKDTRGEPNPSLHGLKPMPAEVRTLIAFACAPGTTTDDGNNDEKKWIF</sequence>
<reference evidence="1" key="1">
    <citation type="submission" date="2021-02" db="EMBL/GenBank/DDBJ databases">
        <authorList>
            <person name="Nowell W R."/>
        </authorList>
    </citation>
    <scope>NUCLEOTIDE SEQUENCE</scope>
</reference>
<dbReference type="Proteomes" id="UP000663852">
    <property type="component" value="Unassembled WGS sequence"/>
</dbReference>
<dbReference type="EMBL" id="CAJNOR010002167">
    <property type="protein sequence ID" value="CAF1257079.1"/>
    <property type="molecule type" value="Genomic_DNA"/>
</dbReference>
<accession>A0A815AGM4</accession>
<proteinExistence type="predicted"/>
<organism evidence="1 3">
    <name type="scientific">Adineta ricciae</name>
    <name type="common">Rotifer</name>
    <dbReference type="NCBI Taxonomy" id="249248"/>
    <lineage>
        <taxon>Eukaryota</taxon>
        <taxon>Metazoa</taxon>
        <taxon>Spiralia</taxon>
        <taxon>Gnathifera</taxon>
        <taxon>Rotifera</taxon>
        <taxon>Eurotatoria</taxon>
        <taxon>Bdelloidea</taxon>
        <taxon>Adinetida</taxon>
        <taxon>Adinetidae</taxon>
        <taxon>Adineta</taxon>
    </lineage>
</organism>
<dbReference type="Gene3D" id="3.40.50.1460">
    <property type="match status" value="1"/>
</dbReference>
<comment type="caution">
    <text evidence="1">The sequence shown here is derived from an EMBL/GenBank/DDBJ whole genome shotgun (WGS) entry which is preliminary data.</text>
</comment>
<keyword evidence="3" id="KW-1185">Reference proteome</keyword>
<evidence type="ECO:0000313" key="1">
    <source>
        <dbReference type="EMBL" id="CAF1257079.1"/>
    </source>
</evidence>
<evidence type="ECO:0000313" key="3">
    <source>
        <dbReference type="Proteomes" id="UP000663828"/>
    </source>
</evidence>
<dbReference type="AlphaFoldDB" id="A0A815AGM4"/>
<dbReference type="Proteomes" id="UP000663828">
    <property type="component" value="Unassembled WGS sequence"/>
</dbReference>
<protein>
    <submittedName>
        <fullName evidence="1">Uncharacterized protein</fullName>
    </submittedName>
</protein>
<dbReference type="EMBL" id="CAJNOJ010000222">
    <property type="protein sequence ID" value="CAF1307753.1"/>
    <property type="molecule type" value="Genomic_DNA"/>
</dbReference>
<dbReference type="OrthoDB" id="412369at2759"/>
<dbReference type="SUPFAM" id="SSF52129">
    <property type="entry name" value="Caspase-like"/>
    <property type="match status" value="1"/>
</dbReference>
<name>A0A815AGM4_ADIRI</name>